<keyword evidence="3" id="KW-0808">Transferase</keyword>
<dbReference type="PANTHER" id="PTHR43775:SF37">
    <property type="entry name" value="SI:DKEY-61P9.11"/>
    <property type="match status" value="1"/>
</dbReference>
<dbReference type="SMART" id="SM00823">
    <property type="entry name" value="PKS_PP"/>
    <property type="match status" value="2"/>
</dbReference>
<dbReference type="Gene3D" id="3.40.366.10">
    <property type="entry name" value="Malonyl-Coenzyme A Acyl Carrier Protein, domain 2"/>
    <property type="match status" value="1"/>
</dbReference>
<evidence type="ECO:0000256" key="4">
    <source>
        <dbReference type="ARBA" id="ARBA00023268"/>
    </source>
</evidence>
<keyword evidence="1" id="KW-0596">Phosphopantetheine</keyword>
<evidence type="ECO:0000313" key="10">
    <source>
        <dbReference type="Proteomes" id="UP000658127"/>
    </source>
</evidence>
<dbReference type="InterPro" id="IPR020806">
    <property type="entry name" value="PKS_PP-bd"/>
</dbReference>
<dbReference type="PROSITE" id="PS00606">
    <property type="entry name" value="KS3_1"/>
    <property type="match status" value="1"/>
</dbReference>
<feature type="domain" description="Ketosynthase family 3 (KS3)" evidence="7">
    <location>
        <begin position="110"/>
        <end position="535"/>
    </location>
</feature>
<dbReference type="SUPFAM" id="SSF51735">
    <property type="entry name" value="NAD(P)-binding Rossmann-fold domains"/>
    <property type="match status" value="2"/>
</dbReference>
<dbReference type="PANTHER" id="PTHR43775">
    <property type="entry name" value="FATTY ACID SYNTHASE"/>
    <property type="match status" value="1"/>
</dbReference>
<dbReference type="InterPro" id="IPR014043">
    <property type="entry name" value="Acyl_transferase_dom"/>
</dbReference>
<dbReference type="Gene3D" id="3.10.129.110">
    <property type="entry name" value="Polyketide synthase dehydratase"/>
    <property type="match status" value="1"/>
</dbReference>
<dbReference type="Pfam" id="PF21089">
    <property type="entry name" value="PKS_DH_N"/>
    <property type="match status" value="1"/>
</dbReference>
<dbReference type="SUPFAM" id="SSF53901">
    <property type="entry name" value="Thiolase-like"/>
    <property type="match status" value="1"/>
</dbReference>
<dbReference type="InterPro" id="IPR036291">
    <property type="entry name" value="NAD(P)-bd_dom_sf"/>
</dbReference>
<dbReference type="InterPro" id="IPR006162">
    <property type="entry name" value="Ppantetheine_attach_site"/>
</dbReference>
<feature type="domain" description="PKS/mFAS DH" evidence="8">
    <location>
        <begin position="1002"/>
        <end position="1283"/>
    </location>
</feature>
<dbReference type="SMART" id="SM00827">
    <property type="entry name" value="PKS_AT"/>
    <property type="match status" value="1"/>
</dbReference>
<dbReference type="SMART" id="SM01294">
    <property type="entry name" value="PKS_PP_betabranch"/>
    <property type="match status" value="1"/>
</dbReference>
<keyword evidence="2" id="KW-0597">Phosphoprotein</keyword>
<evidence type="ECO:0000256" key="5">
    <source>
        <dbReference type="PROSITE-ProRule" id="PRU01363"/>
    </source>
</evidence>
<dbReference type="Pfam" id="PF14765">
    <property type="entry name" value="PS-DH"/>
    <property type="match status" value="1"/>
</dbReference>
<feature type="region of interest" description="C-terminal hotdog fold" evidence="5">
    <location>
        <begin position="1140"/>
        <end position="1283"/>
    </location>
</feature>
<evidence type="ECO:0000256" key="3">
    <source>
        <dbReference type="ARBA" id="ARBA00022679"/>
    </source>
</evidence>
<dbReference type="InterPro" id="IPR036736">
    <property type="entry name" value="ACP-like_sf"/>
</dbReference>
<dbReference type="InterPro" id="IPR016039">
    <property type="entry name" value="Thiolase-like"/>
</dbReference>
<dbReference type="SMART" id="SM00825">
    <property type="entry name" value="PKS_KS"/>
    <property type="match status" value="1"/>
</dbReference>
<feature type="active site" description="Proton donor; for dehydratase activity" evidence="5">
    <location>
        <position position="1198"/>
    </location>
</feature>
<dbReference type="Proteomes" id="UP000658127">
    <property type="component" value="Unassembled WGS sequence"/>
</dbReference>
<comment type="caution">
    <text evidence="9">The sequence shown here is derived from an EMBL/GenBank/DDBJ whole genome shotgun (WGS) entry which is preliminary data.</text>
</comment>
<dbReference type="InterPro" id="IPR016035">
    <property type="entry name" value="Acyl_Trfase/lysoPLipase"/>
</dbReference>
<dbReference type="PROSITE" id="PS50075">
    <property type="entry name" value="CARRIER"/>
    <property type="match status" value="2"/>
</dbReference>
<protein>
    <submittedName>
        <fullName evidence="9">Polyketide synthase</fullName>
    </submittedName>
</protein>
<dbReference type="Gene3D" id="3.40.47.10">
    <property type="match status" value="1"/>
</dbReference>
<gene>
    <name evidence="9" type="ORF">GCM10011610_05710</name>
</gene>
<dbReference type="SMART" id="SM00826">
    <property type="entry name" value="PKS_DH"/>
    <property type="match status" value="1"/>
</dbReference>
<dbReference type="InterPro" id="IPR050091">
    <property type="entry name" value="PKS_NRPS_Biosynth_Enz"/>
</dbReference>
<reference evidence="10" key="1">
    <citation type="journal article" date="2019" name="Int. J. Syst. Evol. Microbiol.">
        <title>The Global Catalogue of Microorganisms (GCM) 10K type strain sequencing project: providing services to taxonomists for standard genome sequencing and annotation.</title>
        <authorList>
            <consortium name="The Broad Institute Genomics Platform"/>
            <consortium name="The Broad Institute Genome Sequencing Center for Infectious Disease"/>
            <person name="Wu L."/>
            <person name="Ma J."/>
        </authorList>
    </citation>
    <scope>NUCLEOTIDE SEQUENCE [LARGE SCALE GENOMIC DNA]</scope>
    <source>
        <strain evidence="10">CGMCC 4.7329</strain>
    </source>
</reference>
<evidence type="ECO:0000259" key="7">
    <source>
        <dbReference type="PROSITE" id="PS52004"/>
    </source>
</evidence>
<dbReference type="InterPro" id="IPR049900">
    <property type="entry name" value="PKS_mFAS_DH"/>
</dbReference>
<dbReference type="EMBL" id="BMNE01000001">
    <property type="protein sequence ID" value="GGN68501.1"/>
    <property type="molecule type" value="Genomic_DNA"/>
</dbReference>
<dbReference type="InterPro" id="IPR013968">
    <property type="entry name" value="PKS_KR"/>
</dbReference>
<dbReference type="RefSeq" id="WP_189023442.1">
    <property type="nucleotide sequence ID" value="NZ_BMNE01000001.1"/>
</dbReference>
<feature type="domain" description="Carrier" evidence="6">
    <location>
        <begin position="1759"/>
        <end position="1835"/>
    </location>
</feature>
<dbReference type="CDD" id="cd00833">
    <property type="entry name" value="PKS"/>
    <property type="match status" value="1"/>
</dbReference>
<dbReference type="InterPro" id="IPR018201">
    <property type="entry name" value="Ketoacyl_synth_AS"/>
</dbReference>
<evidence type="ECO:0000256" key="2">
    <source>
        <dbReference type="ARBA" id="ARBA00022553"/>
    </source>
</evidence>
<dbReference type="InterPro" id="IPR020841">
    <property type="entry name" value="PKS_Beta-ketoAc_synthase_dom"/>
</dbReference>
<dbReference type="Pfam" id="PF00109">
    <property type="entry name" value="ketoacyl-synt"/>
    <property type="match status" value="1"/>
</dbReference>
<dbReference type="Gene3D" id="1.10.1200.10">
    <property type="entry name" value="ACP-like"/>
    <property type="match status" value="2"/>
</dbReference>
<dbReference type="InterPro" id="IPR014031">
    <property type="entry name" value="Ketoacyl_synth_C"/>
</dbReference>
<evidence type="ECO:0000259" key="8">
    <source>
        <dbReference type="PROSITE" id="PS52019"/>
    </source>
</evidence>
<dbReference type="SMART" id="SM00822">
    <property type="entry name" value="PKS_KR"/>
    <property type="match status" value="1"/>
</dbReference>
<keyword evidence="4" id="KW-0511">Multifunctional enzyme</keyword>
<dbReference type="InterPro" id="IPR020807">
    <property type="entry name" value="PKS_DH"/>
</dbReference>
<dbReference type="SUPFAM" id="SSF47336">
    <property type="entry name" value="ACP-like"/>
    <property type="match status" value="2"/>
</dbReference>
<evidence type="ECO:0000259" key="6">
    <source>
        <dbReference type="PROSITE" id="PS50075"/>
    </source>
</evidence>
<dbReference type="Pfam" id="PF00550">
    <property type="entry name" value="PP-binding"/>
    <property type="match status" value="2"/>
</dbReference>
<dbReference type="InterPro" id="IPR016036">
    <property type="entry name" value="Malonyl_transacylase_ACP-bd"/>
</dbReference>
<dbReference type="SUPFAM" id="SSF55048">
    <property type="entry name" value="Probable ACP-binding domain of malonyl-CoA ACP transacylase"/>
    <property type="match status" value="1"/>
</dbReference>
<evidence type="ECO:0000313" key="9">
    <source>
        <dbReference type="EMBL" id="GGN68501.1"/>
    </source>
</evidence>
<dbReference type="SUPFAM" id="SSF52151">
    <property type="entry name" value="FabD/lysophospholipase-like"/>
    <property type="match status" value="1"/>
</dbReference>
<organism evidence="9 10">
    <name type="scientific">Nocardia rhizosphaerihabitans</name>
    <dbReference type="NCBI Taxonomy" id="1691570"/>
    <lineage>
        <taxon>Bacteria</taxon>
        <taxon>Bacillati</taxon>
        <taxon>Actinomycetota</taxon>
        <taxon>Actinomycetes</taxon>
        <taxon>Mycobacteriales</taxon>
        <taxon>Nocardiaceae</taxon>
        <taxon>Nocardia</taxon>
    </lineage>
</organism>
<dbReference type="InterPro" id="IPR009081">
    <property type="entry name" value="PP-bd_ACP"/>
</dbReference>
<dbReference type="Pfam" id="PF16197">
    <property type="entry name" value="KAsynt_C_assoc"/>
    <property type="match status" value="1"/>
</dbReference>
<dbReference type="InterPro" id="IPR049551">
    <property type="entry name" value="PKS_DH_C"/>
</dbReference>
<dbReference type="Pfam" id="PF02801">
    <property type="entry name" value="Ketoacyl-synt_C"/>
    <property type="match status" value="1"/>
</dbReference>
<dbReference type="InterPro" id="IPR057326">
    <property type="entry name" value="KR_dom"/>
</dbReference>
<feature type="active site" description="Proton acceptor; for dehydratase activity" evidence="5">
    <location>
        <position position="1033"/>
    </location>
</feature>
<name>A0ABQ2K5P6_9NOCA</name>
<dbReference type="Gene3D" id="3.40.50.720">
    <property type="entry name" value="NAD(P)-binding Rossmann-like Domain"/>
    <property type="match status" value="1"/>
</dbReference>
<accession>A0ABQ2K5P6</accession>
<evidence type="ECO:0000256" key="1">
    <source>
        <dbReference type="ARBA" id="ARBA00022450"/>
    </source>
</evidence>
<feature type="domain" description="Carrier" evidence="6">
    <location>
        <begin position="2"/>
        <end position="79"/>
    </location>
</feature>
<dbReference type="InterPro" id="IPR001227">
    <property type="entry name" value="Ac_transferase_dom_sf"/>
</dbReference>
<dbReference type="PROSITE" id="PS52004">
    <property type="entry name" value="KS3_2"/>
    <property type="match status" value="1"/>
</dbReference>
<feature type="region of interest" description="N-terminal hotdog fold" evidence="5">
    <location>
        <begin position="1002"/>
        <end position="1124"/>
    </location>
</feature>
<dbReference type="InterPro" id="IPR014030">
    <property type="entry name" value="Ketoacyl_synth_N"/>
</dbReference>
<dbReference type="Gene3D" id="3.30.70.3290">
    <property type="match status" value="1"/>
</dbReference>
<dbReference type="Pfam" id="PF00698">
    <property type="entry name" value="Acyl_transf_1"/>
    <property type="match status" value="1"/>
</dbReference>
<dbReference type="InterPro" id="IPR032821">
    <property type="entry name" value="PKS_assoc"/>
</dbReference>
<dbReference type="InterPro" id="IPR042104">
    <property type="entry name" value="PKS_dehydratase_sf"/>
</dbReference>
<sequence>MSRADHVVTWLVERIGSLLGVEKESLAVDVPFVALGLSSLQAVELSDDLQRWTGLTLSPTFAYDYPSITAAAVALAEQMAAAAQPVTGGRGEGPGPSHRLQEPIEAGTEGELIAIVGIGCRFPGADGPTQFWDLLRHGVDAISEVPADRWNADELYDPDPDTPGRMTTKWGGFLPGVDHFDADFFGIAAREAVRMDPQQRQLLEVAWTALDDAGIGPRGLAATPTGVFIGASSYDHGVAVLAPGTEVSAQDGTGAALSVIANRLSYCLNLAGPSLVVDTACSSSLVAVHLACQSLRAGESELALAGGVNVIAGPRIALSFSKGRLMAPDGRCKPFDERADGYVRSEGAGVVVLKRLDKARADGDRVYAVIRGSAVNQDGRTNGLIAPSRPAQERVLRAAYRNAGVDPASVAYVEAHGTGTAVGDPIEVGALATVLGAGRDPATPLRIGSAKSNLGHLEAAAGIAGMIKTALSLHHRQWMPSLHFQRPNPRTGLDTVPVVVQTQVESLPVDTAGSAVAGTSSFGFGGTNAHVVLSTAPTPVPRSAPRTTEYLLFPVSAQTEAGLRRRARGWAAVAERDGHDPGWLARAAATAARRADHDTHRAAVIVRDVDDLVEGMTAIAEGERARGICGPRPRATTPRQVGLIFPGQGSQWDGMGRGLAQSIPAFREAIERADTELSAWLGEALWSADTGLVAHGTAQVPPALFAMQVALAQTWRAFGVEPAAVCGHSMGEIAAAHISGALSLADAARVVSVRSRLLTEISGHGGLALVELDAAQLETVLAEHLDTVSVAAVNGPRATVLSGPPQALDEIVRQLEADGVFARRIAVDFAAHSPAVEPLRPRLRAGLEGITARPPALPWYSTVTGAVSADTLADGDYWSRNLRETVLFDTAVGRMLSEGHDTFVEIAPHPVLSRSLGEIAEATSATADVVVVSSTRRDEDEVFAFLHALGEIYVSGVSLDWEAIHPDAEAVAVPSQGWNHQRFPLIRALGPGEGAGVGAASSRLIGARVSVGTHPELGVWPIELDAAPEIADHVVDGVVVVPGAYWLAAAAGAAAAGTVVDASPTVVLSNVSFDAPLVRAGGPVPVQLVIESAGGRSEFAIISDPAGTPLTHARGWLDAAPGRLAERRVPALDDLLARCAEPVSIEQFYADLAAAGLHYGPAFRSMTLLRRGDGQAIGKFSAALGPGRHTGIHPALLDACLHTIAAAAGRQLEPGTLPLPSGATRVQFSATGEPITEVWCHARIVEYGDRDLTADLVVLTGDGTPIWSAMDFQVTKSSAPAVDRGRLYRLSWTAHESAPAPIEPGRWLVLGADTAPLRALAARLSGPGDSCVLGNPDSAAGLDALPVHWDDLAGIVDARGFADPGDPDPVASADRAAAAISLARSLTERFTQGSRTPRLWLLTAHTQQDPRVGGLSTAALWGVARVIATEHPELRCGVVDLPAAPSAAELDRLVAVLRHPDPSRQWAIGATAAVPRLLPAPRARSTPAFDAELGYLVTGGLGGLGLRLAQWLSSQGVRRLMLLGRSAPTPHAALVIEELRSRGAQVEVAAVDLADADALEAVVASASPLGGVFHLAGVLEDGVIGEFENAQLDRAFAGKARGAWNLHRATLDQPIEHFVLFSSLAGMFGSPGQAAYAAANTYLDALASARVADGLPAVSIAWGPWAEIGLAAAVGSDRRLAALGVPALAPDDAMALLAAALTDPSPVLAAAAFDLTALAGPNTPPSARELLTDLLAGISAIGADAGAAPDLSGIDDPFERAELVRQFVLGQVATIVGATGAIDPTVPFRDLGFDSLMAVDLRNRLEAGLGQPMSASMVFAYPTVDQLVGELIERMSPSRQPAPVVAEFDAVLAQATDDELADLLSAELDLNSEGESR</sequence>
<dbReference type="InterPro" id="IPR049552">
    <property type="entry name" value="PKS_DH_N"/>
</dbReference>
<proteinExistence type="predicted"/>
<dbReference type="PROSITE" id="PS00012">
    <property type="entry name" value="PHOSPHOPANTETHEINE"/>
    <property type="match status" value="2"/>
</dbReference>
<keyword evidence="10" id="KW-1185">Reference proteome</keyword>
<dbReference type="PROSITE" id="PS52019">
    <property type="entry name" value="PKS_MFAS_DH"/>
    <property type="match status" value="1"/>
</dbReference>
<dbReference type="Pfam" id="PF08659">
    <property type="entry name" value="KR"/>
    <property type="match status" value="1"/>
</dbReference>